<name>A0AAF3J964_9BILA</name>
<dbReference type="WBParaSite" id="MBELARI_LOCUS4336">
    <property type="protein sequence ID" value="MBELARI_LOCUS4336"/>
    <property type="gene ID" value="MBELARI_LOCUS4336"/>
</dbReference>
<evidence type="ECO:0000313" key="2">
    <source>
        <dbReference type="WBParaSite" id="MBELARI_LOCUS4336"/>
    </source>
</evidence>
<organism evidence="1 2">
    <name type="scientific">Mesorhabditis belari</name>
    <dbReference type="NCBI Taxonomy" id="2138241"/>
    <lineage>
        <taxon>Eukaryota</taxon>
        <taxon>Metazoa</taxon>
        <taxon>Ecdysozoa</taxon>
        <taxon>Nematoda</taxon>
        <taxon>Chromadorea</taxon>
        <taxon>Rhabditida</taxon>
        <taxon>Rhabditina</taxon>
        <taxon>Rhabditomorpha</taxon>
        <taxon>Rhabditoidea</taxon>
        <taxon>Rhabditidae</taxon>
        <taxon>Mesorhabditinae</taxon>
        <taxon>Mesorhabditis</taxon>
    </lineage>
</organism>
<accession>A0AAF3J964</accession>
<sequence>MMISSTVGTLDDPCHFCHDWILYASGLSTNYNETDFCNLIFDYCEQHLDDLPSNDTLICDELRPKCHEIYEELNESVTEVEICEKLGLCKEKNIPTPEPSENLRQSHIYGDSGNQVAQWLSRHKLSSKIT</sequence>
<evidence type="ECO:0000313" key="1">
    <source>
        <dbReference type="Proteomes" id="UP000887575"/>
    </source>
</evidence>
<keyword evidence="1" id="KW-1185">Reference proteome</keyword>
<dbReference type="Gene3D" id="1.10.225.10">
    <property type="entry name" value="Saposin-like"/>
    <property type="match status" value="1"/>
</dbReference>
<dbReference type="Proteomes" id="UP000887575">
    <property type="component" value="Unassembled WGS sequence"/>
</dbReference>
<dbReference type="SUPFAM" id="SSF47862">
    <property type="entry name" value="Saposin"/>
    <property type="match status" value="1"/>
</dbReference>
<dbReference type="InterPro" id="IPR011001">
    <property type="entry name" value="Saposin-like"/>
</dbReference>
<proteinExistence type="predicted"/>
<reference evidence="2" key="1">
    <citation type="submission" date="2024-02" db="UniProtKB">
        <authorList>
            <consortium name="WormBaseParasite"/>
        </authorList>
    </citation>
    <scope>IDENTIFICATION</scope>
</reference>
<protein>
    <submittedName>
        <fullName evidence="2">Uncharacterized protein</fullName>
    </submittedName>
</protein>
<dbReference type="AlphaFoldDB" id="A0AAF3J964"/>